<accession>A0A8R1Y7C9</accession>
<dbReference type="CDD" id="cd00121">
    <property type="entry name" value="MATH"/>
    <property type="match status" value="1"/>
</dbReference>
<dbReference type="AlphaFoldDB" id="A0A2A6BQZ7"/>
<dbReference type="SUPFAM" id="SSF49599">
    <property type="entry name" value="TRAF domain-like"/>
    <property type="match status" value="1"/>
</dbReference>
<keyword evidence="2" id="KW-1185">Reference proteome</keyword>
<dbReference type="InterPro" id="IPR008974">
    <property type="entry name" value="TRAF-like"/>
</dbReference>
<dbReference type="CDD" id="cd18186">
    <property type="entry name" value="BTB_POZ_ZBTB_KLHL-like"/>
    <property type="match status" value="1"/>
</dbReference>
<evidence type="ECO:0000313" key="1">
    <source>
        <dbReference type="EnsemblMetazoa" id="PPA00624.1"/>
    </source>
</evidence>
<dbReference type="Gene3D" id="2.60.210.10">
    <property type="entry name" value="Apoptosis, Tumor Necrosis Factor Receptor Associated Protein 2, Chain A"/>
    <property type="match status" value="1"/>
</dbReference>
<dbReference type="SMART" id="SM00225">
    <property type="entry name" value="BTB"/>
    <property type="match status" value="1"/>
</dbReference>
<reference evidence="1" key="2">
    <citation type="submission" date="2022-06" db="UniProtKB">
        <authorList>
            <consortium name="EnsemblMetazoa"/>
        </authorList>
    </citation>
    <scope>IDENTIFICATION</scope>
    <source>
        <strain evidence="1">PS312</strain>
    </source>
</reference>
<dbReference type="PROSITE" id="PS50097">
    <property type="entry name" value="BTB"/>
    <property type="match status" value="1"/>
</dbReference>
<dbReference type="Gene3D" id="3.30.710.10">
    <property type="entry name" value="Potassium Channel Kv1.1, Chain A"/>
    <property type="match status" value="1"/>
</dbReference>
<dbReference type="InterPro" id="IPR011333">
    <property type="entry name" value="SKP1/BTB/POZ_sf"/>
</dbReference>
<dbReference type="Pfam" id="PF22486">
    <property type="entry name" value="MATH_2"/>
    <property type="match status" value="1"/>
</dbReference>
<dbReference type="Proteomes" id="UP000005239">
    <property type="component" value="Unassembled WGS sequence"/>
</dbReference>
<name>A0A2A6BQZ7_PRIPA</name>
<evidence type="ECO:0000313" key="2">
    <source>
        <dbReference type="Proteomes" id="UP000005239"/>
    </source>
</evidence>
<gene>
    <name evidence="1" type="primary">WBGene00090178</name>
</gene>
<organism evidence="1 2">
    <name type="scientific">Pristionchus pacificus</name>
    <name type="common">Parasitic nematode worm</name>
    <dbReference type="NCBI Taxonomy" id="54126"/>
    <lineage>
        <taxon>Eukaryota</taxon>
        <taxon>Metazoa</taxon>
        <taxon>Ecdysozoa</taxon>
        <taxon>Nematoda</taxon>
        <taxon>Chromadorea</taxon>
        <taxon>Rhabditida</taxon>
        <taxon>Rhabditina</taxon>
        <taxon>Diplogasteromorpha</taxon>
        <taxon>Diplogasteroidea</taxon>
        <taxon>Neodiplogasteridae</taxon>
        <taxon>Pristionchus</taxon>
    </lineage>
</organism>
<dbReference type="EnsemblMetazoa" id="PPA00624.1">
    <property type="protein sequence ID" value="PPA00624.1"/>
    <property type="gene ID" value="WBGene00090178"/>
</dbReference>
<accession>A0A2A6BQZ7</accession>
<dbReference type="InterPro" id="IPR002083">
    <property type="entry name" value="MATH/TRAF_dom"/>
</dbReference>
<dbReference type="PANTHER" id="PTHR47022">
    <property type="entry name" value="BTB AND MATH DOMAIN-CONTAINING PROTEIN 36-RELATED"/>
    <property type="match status" value="1"/>
</dbReference>
<dbReference type="InterPro" id="IPR000210">
    <property type="entry name" value="BTB/POZ_dom"/>
</dbReference>
<dbReference type="PROSITE" id="PS50144">
    <property type="entry name" value="MATH"/>
    <property type="match status" value="1"/>
</dbReference>
<dbReference type="Pfam" id="PF00651">
    <property type="entry name" value="BTB"/>
    <property type="match status" value="1"/>
</dbReference>
<proteinExistence type="predicted"/>
<dbReference type="OrthoDB" id="45365at2759"/>
<sequence>MANDLVIRLDIEDALVLKDTSIDTKKFFAKGLHWKLRAKTENSDRTGNEEKLSVYLFCNWESENPDWICDWTTEFVLINSDNTKHVTNTLEYQCKFDDSHRGFFGILKWSSVIDEKEGFLVNGGLKVEARIRANKVAGMRISNRMDFSTPIDNISNIVLLVEGRRLHVSKQILSMCSPVFYSLFFGGFNETSKEEVEIKEVDYDQFLDFLNVLHPTTFTEILKRTVPYILALADRFQVDTVLEKAESYLIASKEFETAEKLAFADKFRLNILLARFFHALSEHVFLCGCSSQARGTLTTKQFKSFSSDTKAAICERLMELANKKASAES</sequence>
<reference evidence="2" key="1">
    <citation type="journal article" date="2008" name="Nat. Genet.">
        <title>The Pristionchus pacificus genome provides a unique perspective on nematode lifestyle and parasitism.</title>
        <authorList>
            <person name="Dieterich C."/>
            <person name="Clifton S.W."/>
            <person name="Schuster L.N."/>
            <person name="Chinwalla A."/>
            <person name="Delehaunty K."/>
            <person name="Dinkelacker I."/>
            <person name="Fulton L."/>
            <person name="Fulton R."/>
            <person name="Godfrey J."/>
            <person name="Minx P."/>
            <person name="Mitreva M."/>
            <person name="Roeseler W."/>
            <person name="Tian H."/>
            <person name="Witte H."/>
            <person name="Yang S.P."/>
            <person name="Wilson R.K."/>
            <person name="Sommer R.J."/>
        </authorList>
    </citation>
    <scope>NUCLEOTIDE SEQUENCE [LARGE SCALE GENOMIC DNA]</scope>
    <source>
        <strain evidence="2">PS312</strain>
    </source>
</reference>
<dbReference type="SUPFAM" id="SSF54695">
    <property type="entry name" value="POZ domain"/>
    <property type="match status" value="1"/>
</dbReference>
<dbReference type="PANTHER" id="PTHR47022:SF1">
    <property type="entry name" value="BTB AND MATH DOMAIN-CONTAINING PROTEIN 36-RELATED"/>
    <property type="match status" value="1"/>
</dbReference>
<protein>
    <submittedName>
        <fullName evidence="1">BTB domain-containing protein</fullName>
    </submittedName>
</protein>